<dbReference type="InterPro" id="IPR043502">
    <property type="entry name" value="DNA/RNA_pol_sf"/>
</dbReference>
<reference evidence="3" key="1">
    <citation type="journal article" date="2019" name="Sci. Rep.">
        <title>Draft genome of Tanacetum cinerariifolium, the natural source of mosquito coil.</title>
        <authorList>
            <person name="Yamashiro T."/>
            <person name="Shiraishi A."/>
            <person name="Satake H."/>
            <person name="Nakayama K."/>
        </authorList>
    </citation>
    <scope>NUCLEOTIDE SEQUENCE</scope>
</reference>
<dbReference type="CDD" id="cd01647">
    <property type="entry name" value="RT_LTR"/>
    <property type="match status" value="1"/>
</dbReference>
<dbReference type="EMBL" id="BKCJ010001785">
    <property type="protein sequence ID" value="GEU44004.1"/>
    <property type="molecule type" value="Genomic_DNA"/>
</dbReference>
<organism evidence="3">
    <name type="scientific">Tanacetum cinerariifolium</name>
    <name type="common">Dalmatian daisy</name>
    <name type="synonym">Chrysanthemum cinerariifolium</name>
    <dbReference type="NCBI Taxonomy" id="118510"/>
    <lineage>
        <taxon>Eukaryota</taxon>
        <taxon>Viridiplantae</taxon>
        <taxon>Streptophyta</taxon>
        <taxon>Embryophyta</taxon>
        <taxon>Tracheophyta</taxon>
        <taxon>Spermatophyta</taxon>
        <taxon>Magnoliopsida</taxon>
        <taxon>eudicotyledons</taxon>
        <taxon>Gunneridae</taxon>
        <taxon>Pentapetalae</taxon>
        <taxon>asterids</taxon>
        <taxon>campanulids</taxon>
        <taxon>Asterales</taxon>
        <taxon>Asteraceae</taxon>
        <taxon>Asteroideae</taxon>
        <taxon>Anthemideae</taxon>
        <taxon>Anthemidinae</taxon>
        <taxon>Tanacetum</taxon>
    </lineage>
</organism>
<dbReference type="Gene3D" id="3.10.10.10">
    <property type="entry name" value="HIV Type 1 Reverse Transcriptase, subunit A, domain 1"/>
    <property type="match status" value="1"/>
</dbReference>
<accession>A0A6L2K7Y1</accession>
<dbReference type="InterPro" id="IPR000477">
    <property type="entry name" value="RT_dom"/>
</dbReference>
<dbReference type="GO" id="GO:0003964">
    <property type="term" value="F:RNA-directed DNA polymerase activity"/>
    <property type="evidence" value="ECO:0007669"/>
    <property type="project" value="UniProtKB-KW"/>
</dbReference>
<keyword evidence="3" id="KW-0548">Nucleotidyltransferase</keyword>
<dbReference type="PANTHER" id="PTHR24559:SF444">
    <property type="entry name" value="REVERSE TRANSCRIPTASE DOMAIN-CONTAINING PROTEIN"/>
    <property type="match status" value="1"/>
</dbReference>
<dbReference type="AlphaFoldDB" id="A0A6L2K7Y1"/>
<proteinExistence type="predicted"/>
<dbReference type="InterPro" id="IPR043128">
    <property type="entry name" value="Rev_trsase/Diguanyl_cyclase"/>
</dbReference>
<feature type="compositionally biased region" description="Low complexity" evidence="1">
    <location>
        <begin position="136"/>
        <end position="146"/>
    </location>
</feature>
<dbReference type="Pfam" id="PF00078">
    <property type="entry name" value="RVT_1"/>
    <property type="match status" value="1"/>
</dbReference>
<keyword evidence="3" id="KW-0695">RNA-directed DNA polymerase</keyword>
<feature type="domain" description="Reverse transcriptase" evidence="2">
    <location>
        <begin position="255"/>
        <end position="337"/>
    </location>
</feature>
<evidence type="ECO:0000256" key="1">
    <source>
        <dbReference type="SAM" id="MobiDB-lite"/>
    </source>
</evidence>
<name>A0A6L2K7Y1_TANCI</name>
<dbReference type="SUPFAM" id="SSF56672">
    <property type="entry name" value="DNA/RNA polymerases"/>
    <property type="match status" value="1"/>
</dbReference>
<evidence type="ECO:0000313" key="3">
    <source>
        <dbReference type="EMBL" id="GEU44004.1"/>
    </source>
</evidence>
<keyword evidence="3" id="KW-0808">Transferase</keyword>
<feature type="region of interest" description="Disordered" evidence="1">
    <location>
        <begin position="84"/>
        <end position="156"/>
    </location>
</feature>
<gene>
    <name evidence="3" type="ORF">Tci_015982</name>
</gene>
<dbReference type="Gene3D" id="3.30.70.270">
    <property type="match status" value="1"/>
</dbReference>
<sequence>MAMSTVLISLDSSEESVGTPSGRVLWFGKIPTTVPATTPTTHPPVIHDDTLLIPAKTPTISPITSMIPPTAPNTHYTSLFIYTDLSDDDTPNTPPSPTHEIPPFEVTPPASWILPASPGRPSHSSFARPSRKRSRSPTTSVPVSSPIPGALSSVRADLLPPPRGLGVLILGSDEPYSEPDIDLEVQTKINECIEYADDLRAGWIDVRVVLETIAREEVEMSARGTVVVSDDRVTHPVGSDDIPKPAQGEGAIENRYPLPRINDLFDQLQGLRVYFKIDQRSGYHQLSIHEEYIPKTAFRTRYGHYELQVMPFGLTNTLAVFMNLMNQSFPLCLTVHNLFFTSFIHPTCLCPQNTAGKLEVSHWMVCKKPDQEKAQVYEENTLIPLVRKHKGAHGMPGWQSM</sequence>
<evidence type="ECO:0000259" key="2">
    <source>
        <dbReference type="Pfam" id="PF00078"/>
    </source>
</evidence>
<comment type="caution">
    <text evidence="3">The sequence shown here is derived from an EMBL/GenBank/DDBJ whole genome shotgun (WGS) entry which is preliminary data.</text>
</comment>
<dbReference type="PANTHER" id="PTHR24559">
    <property type="entry name" value="TRANSPOSON TY3-I GAG-POL POLYPROTEIN"/>
    <property type="match status" value="1"/>
</dbReference>
<protein>
    <submittedName>
        <fullName evidence="3">Reverse transcriptase</fullName>
    </submittedName>
</protein>
<dbReference type="InterPro" id="IPR053134">
    <property type="entry name" value="RNA-dir_DNA_polymerase"/>
</dbReference>